<sequence length="184" mass="21936">MSRNDLDLEQKMNLIKDSERGLSYRELRNKFQVSIGAVSNILKRKNEYITDYETNLNKRVKCKVNNHSSQTINDSTYEWFVAQRAKKVPVSDPILQAYARKIAEEMGDSSGFKASNGWLERFRNRYNVRFLVIIHILHNYNRSLSIFTYIQMFLNNDLFETFFNLTKQDLDFMFKIIYLKIITY</sequence>
<dbReference type="GO" id="GO:0005634">
    <property type="term" value="C:nucleus"/>
    <property type="evidence" value="ECO:0007669"/>
    <property type="project" value="TreeGrafter"/>
</dbReference>
<dbReference type="PANTHER" id="PTHR19303">
    <property type="entry name" value="TRANSPOSON"/>
    <property type="match status" value="1"/>
</dbReference>
<name>A0A819ZW31_9BILA</name>
<protein>
    <recommendedName>
        <fullName evidence="2">HTH CENPB-type domain-containing protein</fullName>
    </recommendedName>
</protein>
<dbReference type="SMART" id="SM00674">
    <property type="entry name" value="CENPB"/>
    <property type="match status" value="1"/>
</dbReference>
<accession>A0A819ZW31</accession>
<organism evidence="5 6">
    <name type="scientific">Rotaria magnacalcarata</name>
    <dbReference type="NCBI Taxonomy" id="392030"/>
    <lineage>
        <taxon>Eukaryota</taxon>
        <taxon>Metazoa</taxon>
        <taxon>Spiralia</taxon>
        <taxon>Gnathifera</taxon>
        <taxon>Rotifera</taxon>
        <taxon>Eurotatoria</taxon>
        <taxon>Bdelloidea</taxon>
        <taxon>Philodinida</taxon>
        <taxon>Philodinidae</taxon>
        <taxon>Rotaria</taxon>
    </lineage>
</organism>
<dbReference type="Proteomes" id="UP000663887">
    <property type="component" value="Unassembled WGS sequence"/>
</dbReference>
<dbReference type="EMBL" id="CAJOBF010005454">
    <property type="protein sequence ID" value="CAF4175827.1"/>
    <property type="molecule type" value="Genomic_DNA"/>
</dbReference>
<dbReference type="Gene3D" id="1.10.10.60">
    <property type="entry name" value="Homeodomain-like"/>
    <property type="match status" value="2"/>
</dbReference>
<dbReference type="PANTHER" id="PTHR19303:SF73">
    <property type="entry name" value="PROTEIN PDC2"/>
    <property type="match status" value="1"/>
</dbReference>
<dbReference type="Proteomes" id="UP000663856">
    <property type="component" value="Unassembled WGS sequence"/>
</dbReference>
<dbReference type="EMBL" id="CAJNRF010008322">
    <property type="protein sequence ID" value="CAF2100526.1"/>
    <property type="molecule type" value="Genomic_DNA"/>
</dbReference>
<dbReference type="InterPro" id="IPR009057">
    <property type="entry name" value="Homeodomain-like_sf"/>
</dbReference>
<dbReference type="InterPro" id="IPR050863">
    <property type="entry name" value="CenT-Element_Derived"/>
</dbReference>
<evidence type="ECO:0000313" key="4">
    <source>
        <dbReference type="EMBL" id="CAF2184776.1"/>
    </source>
</evidence>
<dbReference type="AlphaFoldDB" id="A0A819ZW31"/>
<comment type="caution">
    <text evidence="5">The sequence shown here is derived from an EMBL/GenBank/DDBJ whole genome shotgun (WGS) entry which is preliminary data.</text>
</comment>
<proteinExistence type="predicted"/>
<reference evidence="5" key="1">
    <citation type="submission" date="2021-02" db="EMBL/GenBank/DDBJ databases">
        <authorList>
            <person name="Nowell W R."/>
        </authorList>
    </citation>
    <scope>NUCLEOTIDE SEQUENCE</scope>
</reference>
<dbReference type="GO" id="GO:0003677">
    <property type="term" value="F:DNA binding"/>
    <property type="evidence" value="ECO:0007669"/>
    <property type="project" value="UniProtKB-KW"/>
</dbReference>
<keyword evidence="1" id="KW-0238">DNA-binding</keyword>
<feature type="domain" description="HTH CENPB-type" evidence="2">
    <location>
        <begin position="60"/>
        <end position="132"/>
    </location>
</feature>
<evidence type="ECO:0000313" key="5">
    <source>
        <dbReference type="EMBL" id="CAF4175827.1"/>
    </source>
</evidence>
<evidence type="ECO:0000313" key="3">
    <source>
        <dbReference type="EMBL" id="CAF2100526.1"/>
    </source>
</evidence>
<gene>
    <name evidence="5" type="ORF">UXM345_LOCUS26553</name>
    <name evidence="3" type="ORF">WKI299_LOCUS20137</name>
    <name evidence="4" type="ORF">XDN619_LOCUS31950</name>
</gene>
<dbReference type="PROSITE" id="PS51253">
    <property type="entry name" value="HTH_CENPB"/>
    <property type="match status" value="1"/>
</dbReference>
<dbReference type="EMBL" id="CAJNRG010015887">
    <property type="protein sequence ID" value="CAF2184776.1"/>
    <property type="molecule type" value="Genomic_DNA"/>
</dbReference>
<dbReference type="Pfam" id="PF03221">
    <property type="entry name" value="HTH_Tnp_Tc5"/>
    <property type="match status" value="1"/>
</dbReference>
<dbReference type="SUPFAM" id="SSF46689">
    <property type="entry name" value="Homeodomain-like"/>
    <property type="match status" value="1"/>
</dbReference>
<evidence type="ECO:0000259" key="2">
    <source>
        <dbReference type="PROSITE" id="PS51253"/>
    </source>
</evidence>
<evidence type="ECO:0000256" key="1">
    <source>
        <dbReference type="ARBA" id="ARBA00023125"/>
    </source>
</evidence>
<dbReference type="InterPro" id="IPR006600">
    <property type="entry name" value="HTH_CenpB_DNA-bd_dom"/>
</dbReference>
<dbReference type="Proteomes" id="UP000663842">
    <property type="component" value="Unassembled WGS sequence"/>
</dbReference>
<evidence type="ECO:0000313" key="6">
    <source>
        <dbReference type="Proteomes" id="UP000663842"/>
    </source>
</evidence>